<feature type="domain" description="Amidohydrolase-related" evidence="2">
    <location>
        <begin position="88"/>
        <end position="431"/>
    </location>
</feature>
<dbReference type="InterPro" id="IPR032466">
    <property type="entry name" value="Metal_Hydrolase"/>
</dbReference>
<dbReference type="Proteomes" id="UP000650424">
    <property type="component" value="Unassembled WGS sequence"/>
</dbReference>
<dbReference type="SUPFAM" id="SSF51556">
    <property type="entry name" value="Metallo-dependent hydrolases"/>
    <property type="match status" value="1"/>
</dbReference>
<dbReference type="InterPro" id="IPR051781">
    <property type="entry name" value="Metallo-dep_Hydrolase"/>
</dbReference>
<protein>
    <submittedName>
        <fullName evidence="3">Amidohydrolase family protein</fullName>
    </submittedName>
</protein>
<dbReference type="SUPFAM" id="SSF51338">
    <property type="entry name" value="Composite domain of metallo-dependent hydrolases"/>
    <property type="match status" value="2"/>
</dbReference>
<feature type="chain" id="PRO_5047405571" evidence="1">
    <location>
        <begin position="27"/>
        <end position="438"/>
    </location>
</feature>
<name>A0ABR6ZQ62_9BURK</name>
<evidence type="ECO:0000313" key="3">
    <source>
        <dbReference type="EMBL" id="MBC3918012.1"/>
    </source>
</evidence>
<gene>
    <name evidence="3" type="ORF">H8L32_11040</name>
</gene>
<dbReference type="PANTHER" id="PTHR43135:SF3">
    <property type="entry name" value="ALPHA-D-RIBOSE 1-METHYLPHOSPHONATE 5-TRIPHOSPHATE DIPHOSPHATASE"/>
    <property type="match status" value="1"/>
</dbReference>
<dbReference type="EMBL" id="JACOGF010000004">
    <property type="protein sequence ID" value="MBC3918012.1"/>
    <property type="molecule type" value="Genomic_DNA"/>
</dbReference>
<evidence type="ECO:0000256" key="1">
    <source>
        <dbReference type="SAM" id="SignalP"/>
    </source>
</evidence>
<dbReference type="PANTHER" id="PTHR43135">
    <property type="entry name" value="ALPHA-D-RIBOSE 1-METHYLPHOSPHONATE 5-TRIPHOSPHATE DIPHOSPHATASE"/>
    <property type="match status" value="1"/>
</dbReference>
<dbReference type="Gene3D" id="3.20.20.140">
    <property type="entry name" value="Metal-dependent hydrolases"/>
    <property type="match status" value="1"/>
</dbReference>
<sequence length="438" mass="46536">MKKNLQHVFTSLFCSSLLLVSATAVAEEKVAAKQLIAIKAGRLIDVENARVLRDQLIMIDGERIAAITPLATTSIPVNATMIDLSKATVLPGLIDAHTHLTSNPRQHGYSSLGTSNVRAALYGVRAARDTLNAGFTTVRDVGSEGFADVALRDAINDGDFPGPRVLASGYALGIKGGHCDNNLLPPEYNDVGKGVADGPWAARSKVREMAKYGADQIKICATGGVLSKGDAAGAQQYTLEEMQAIVQEAHKLGRKVAAHAHGASGISDAIRAGVDSVEHSSLIDAEGIQLAKQHGTWLVMDIYNDDYILGEGEKAGFLPESLEKEREIGQKQRDNFRAALLGGARMAFGSDAGVYPHGDNAKQFYYMVKYGMTPMQAIQAATINAADLLGQKEKIGSIKAGKFADLIAVEADPLADVTVLTKVSFVMKNGSIYKTAAK</sequence>
<dbReference type="CDD" id="cd01299">
    <property type="entry name" value="Met_dep_hydrolase_A"/>
    <property type="match status" value="1"/>
</dbReference>
<dbReference type="Gene3D" id="2.30.40.10">
    <property type="entry name" value="Urease, subunit C, domain 1"/>
    <property type="match status" value="1"/>
</dbReference>
<organism evidence="3 4">
    <name type="scientific">Undibacterium hunanense</name>
    <dbReference type="NCBI Taxonomy" id="2762292"/>
    <lineage>
        <taxon>Bacteria</taxon>
        <taxon>Pseudomonadati</taxon>
        <taxon>Pseudomonadota</taxon>
        <taxon>Betaproteobacteria</taxon>
        <taxon>Burkholderiales</taxon>
        <taxon>Oxalobacteraceae</taxon>
        <taxon>Undibacterium</taxon>
    </lineage>
</organism>
<evidence type="ECO:0000259" key="2">
    <source>
        <dbReference type="Pfam" id="PF01979"/>
    </source>
</evidence>
<accession>A0ABR6ZQ62</accession>
<feature type="signal peptide" evidence="1">
    <location>
        <begin position="1"/>
        <end position="26"/>
    </location>
</feature>
<keyword evidence="1" id="KW-0732">Signal</keyword>
<dbReference type="Pfam" id="PF01979">
    <property type="entry name" value="Amidohydro_1"/>
    <property type="match status" value="1"/>
</dbReference>
<evidence type="ECO:0000313" key="4">
    <source>
        <dbReference type="Proteomes" id="UP000650424"/>
    </source>
</evidence>
<dbReference type="RefSeq" id="WP_186947235.1">
    <property type="nucleotide sequence ID" value="NZ_JACOGF010000004.1"/>
</dbReference>
<reference evidence="3 4" key="1">
    <citation type="submission" date="2020-08" db="EMBL/GenBank/DDBJ databases">
        <title>Novel species isolated from subtropical streams in China.</title>
        <authorList>
            <person name="Lu H."/>
        </authorList>
    </citation>
    <scope>NUCLEOTIDE SEQUENCE [LARGE SCALE GENOMIC DNA]</scope>
    <source>
        <strain evidence="3 4">CY18W</strain>
    </source>
</reference>
<dbReference type="InterPro" id="IPR006680">
    <property type="entry name" value="Amidohydro-rel"/>
</dbReference>
<dbReference type="InterPro" id="IPR011059">
    <property type="entry name" value="Metal-dep_hydrolase_composite"/>
</dbReference>
<keyword evidence="4" id="KW-1185">Reference proteome</keyword>
<proteinExistence type="predicted"/>
<dbReference type="InterPro" id="IPR057744">
    <property type="entry name" value="OTAase-like"/>
</dbReference>
<comment type="caution">
    <text evidence="3">The sequence shown here is derived from an EMBL/GenBank/DDBJ whole genome shotgun (WGS) entry which is preliminary data.</text>
</comment>